<sequence>MKYIDVTEPGGAETLILATGDRPVAAADEVLIQVAAAGINRADIIQRMGFYPPPPGASPILGLEVAGEVCAVGAEVSRWQVGDKVCALLGGGGYAEYATAKALECMPIPKGYTMAQAAALPEALLTVWTNVMQRVALQPGETFLVHGGSSGIGTTAIQLARQLGCRVFATAGSAEKVAVCERLGAEIAVNYKEQDFVEVLVKATDGSGVDVILDMVGGDYVDRNITLAAADGRIVNIAYLQGSKVEVNLMPVMLKRLQITGSTLRARPAAFKAELTAAVEATVWPWLEAGDIAPVIHETFPAAQAAEAHRLMEASDHIGKLILSWES</sequence>
<dbReference type="InterPro" id="IPR036291">
    <property type="entry name" value="NAD(P)-bd_dom_sf"/>
</dbReference>
<dbReference type="SUPFAM" id="SSF50129">
    <property type="entry name" value="GroES-like"/>
    <property type="match status" value="1"/>
</dbReference>
<dbReference type="Pfam" id="PF08240">
    <property type="entry name" value="ADH_N"/>
    <property type="match status" value="1"/>
</dbReference>
<dbReference type="InterPro" id="IPR013154">
    <property type="entry name" value="ADH-like_N"/>
</dbReference>
<evidence type="ECO:0000313" key="4">
    <source>
        <dbReference type="EMBL" id="MCX2981208.1"/>
    </source>
</evidence>
<dbReference type="PANTHER" id="PTHR48106:SF8">
    <property type="entry name" value="OS02G0805600 PROTEIN"/>
    <property type="match status" value="1"/>
</dbReference>
<accession>A0ABT3TFX5</accession>
<dbReference type="InterPro" id="IPR011032">
    <property type="entry name" value="GroES-like_sf"/>
</dbReference>
<dbReference type="Proteomes" id="UP001143362">
    <property type="component" value="Unassembled WGS sequence"/>
</dbReference>
<feature type="domain" description="Enoyl reductase (ER)" evidence="3">
    <location>
        <begin position="10"/>
        <end position="323"/>
    </location>
</feature>
<evidence type="ECO:0000256" key="2">
    <source>
        <dbReference type="ARBA" id="ARBA00023002"/>
    </source>
</evidence>
<protein>
    <submittedName>
        <fullName evidence="4">NAD(P)H-quinone oxidoreductase</fullName>
    </submittedName>
</protein>
<proteinExistence type="predicted"/>
<dbReference type="PANTHER" id="PTHR48106">
    <property type="entry name" value="QUINONE OXIDOREDUCTASE PIG3-RELATED"/>
    <property type="match status" value="1"/>
</dbReference>
<dbReference type="CDD" id="cd05276">
    <property type="entry name" value="p53_inducible_oxidoreductase"/>
    <property type="match status" value="1"/>
</dbReference>
<dbReference type="InterPro" id="IPR020843">
    <property type="entry name" value="ER"/>
</dbReference>
<comment type="caution">
    <text evidence="4">The sequence shown here is derived from an EMBL/GenBank/DDBJ whole genome shotgun (WGS) entry which is preliminary data.</text>
</comment>
<gene>
    <name evidence="4" type="ORF">EYC98_10075</name>
</gene>
<keyword evidence="5" id="KW-1185">Reference proteome</keyword>
<dbReference type="Gene3D" id="3.40.50.720">
    <property type="entry name" value="NAD(P)-binding Rossmann-like Domain"/>
    <property type="match status" value="1"/>
</dbReference>
<dbReference type="InterPro" id="IPR014189">
    <property type="entry name" value="Quinone_OxRdtase_PIG3"/>
</dbReference>
<dbReference type="EMBL" id="SHNN01000002">
    <property type="protein sequence ID" value="MCX2981208.1"/>
    <property type="molecule type" value="Genomic_DNA"/>
</dbReference>
<evidence type="ECO:0000256" key="1">
    <source>
        <dbReference type="ARBA" id="ARBA00022857"/>
    </source>
</evidence>
<reference evidence="4" key="1">
    <citation type="submission" date="2019-02" db="EMBL/GenBank/DDBJ databases">
        <authorList>
            <person name="Li S.-H."/>
        </authorList>
    </citation>
    <scope>NUCLEOTIDE SEQUENCE</scope>
    <source>
        <strain evidence="4">IMCC14734</strain>
    </source>
</reference>
<dbReference type="NCBIfam" id="TIGR02824">
    <property type="entry name" value="quinone_pig3"/>
    <property type="match status" value="1"/>
</dbReference>
<evidence type="ECO:0000259" key="3">
    <source>
        <dbReference type="SMART" id="SM00829"/>
    </source>
</evidence>
<dbReference type="SUPFAM" id="SSF51735">
    <property type="entry name" value="NAD(P)-binding Rossmann-fold domains"/>
    <property type="match status" value="1"/>
</dbReference>
<dbReference type="Gene3D" id="3.90.180.10">
    <property type="entry name" value="Medium-chain alcohol dehydrogenases, catalytic domain"/>
    <property type="match status" value="1"/>
</dbReference>
<evidence type="ECO:0000313" key="5">
    <source>
        <dbReference type="Proteomes" id="UP001143362"/>
    </source>
</evidence>
<keyword evidence="2" id="KW-0560">Oxidoreductase</keyword>
<organism evidence="4 5">
    <name type="scientific">Candidatus Litorirhabdus singularis</name>
    <dbReference type="NCBI Taxonomy" id="2518993"/>
    <lineage>
        <taxon>Bacteria</taxon>
        <taxon>Pseudomonadati</taxon>
        <taxon>Pseudomonadota</taxon>
        <taxon>Gammaproteobacteria</taxon>
        <taxon>Cellvibrionales</taxon>
        <taxon>Halieaceae</taxon>
        <taxon>Candidatus Litorirhabdus</taxon>
    </lineage>
</organism>
<dbReference type="Pfam" id="PF00107">
    <property type="entry name" value="ADH_zinc_N"/>
    <property type="match status" value="1"/>
</dbReference>
<keyword evidence="1" id="KW-0521">NADP</keyword>
<name>A0ABT3TFX5_9GAMM</name>
<dbReference type="InterPro" id="IPR013149">
    <property type="entry name" value="ADH-like_C"/>
</dbReference>
<dbReference type="SMART" id="SM00829">
    <property type="entry name" value="PKS_ER"/>
    <property type="match status" value="1"/>
</dbReference>